<reference evidence="3" key="1">
    <citation type="journal article" date="2019" name="Int. J. Syst. Evol. Microbiol.">
        <title>The Global Catalogue of Microorganisms (GCM) 10K type strain sequencing project: providing services to taxonomists for standard genome sequencing and annotation.</title>
        <authorList>
            <consortium name="The Broad Institute Genomics Platform"/>
            <consortium name="The Broad Institute Genome Sequencing Center for Infectious Disease"/>
            <person name="Wu L."/>
            <person name="Ma J."/>
        </authorList>
    </citation>
    <scope>NUCLEOTIDE SEQUENCE [LARGE SCALE GENOMIC DNA]</scope>
    <source>
        <strain evidence="3">JCM 4738</strain>
    </source>
</reference>
<proteinExistence type="predicted"/>
<name>A0ABQ3F552_9ACTN</name>
<organism evidence="2 3">
    <name type="scientific">Streptomyces cirratus</name>
    <dbReference type="NCBI Taxonomy" id="68187"/>
    <lineage>
        <taxon>Bacteria</taxon>
        <taxon>Bacillati</taxon>
        <taxon>Actinomycetota</taxon>
        <taxon>Actinomycetes</taxon>
        <taxon>Kitasatosporales</taxon>
        <taxon>Streptomycetaceae</taxon>
        <taxon>Streptomyces</taxon>
    </lineage>
</organism>
<dbReference type="Proteomes" id="UP000642673">
    <property type="component" value="Unassembled WGS sequence"/>
</dbReference>
<evidence type="ECO:0000256" key="1">
    <source>
        <dbReference type="SAM" id="MobiDB-lite"/>
    </source>
</evidence>
<feature type="region of interest" description="Disordered" evidence="1">
    <location>
        <begin position="1"/>
        <end position="79"/>
    </location>
</feature>
<gene>
    <name evidence="2" type="ORF">GCM10010347_61090</name>
</gene>
<accession>A0ABQ3F552</accession>
<keyword evidence="3" id="KW-1185">Reference proteome</keyword>
<comment type="caution">
    <text evidence="2">The sequence shown here is derived from an EMBL/GenBank/DDBJ whole genome shotgun (WGS) entry which is preliminary data.</text>
</comment>
<sequence length="79" mass="7947">MPAAAAVAGKAPPARSSTLSTTRTRLFMSAPPAVAAPFPGGCGDKLPSGRRTGKARNTASVRPGPSTGLTSSAWVRKRA</sequence>
<feature type="compositionally biased region" description="Low complexity" evidence="1">
    <location>
        <begin position="1"/>
        <end position="39"/>
    </location>
</feature>
<dbReference type="EMBL" id="BMVP01000020">
    <property type="protein sequence ID" value="GHB81969.1"/>
    <property type="molecule type" value="Genomic_DNA"/>
</dbReference>
<protein>
    <submittedName>
        <fullName evidence="2">Uncharacterized protein</fullName>
    </submittedName>
</protein>
<evidence type="ECO:0000313" key="3">
    <source>
        <dbReference type="Proteomes" id="UP000642673"/>
    </source>
</evidence>
<evidence type="ECO:0000313" key="2">
    <source>
        <dbReference type="EMBL" id="GHB81969.1"/>
    </source>
</evidence>